<evidence type="ECO:0000313" key="1">
    <source>
        <dbReference type="EMBL" id="ADY55558.1"/>
    </source>
</evidence>
<organism evidence="1 2">
    <name type="scientific">Syntrophobotulus glycolicus (strain DSM 8271 / FlGlyR)</name>
    <dbReference type="NCBI Taxonomy" id="645991"/>
    <lineage>
        <taxon>Bacteria</taxon>
        <taxon>Bacillati</taxon>
        <taxon>Bacillota</taxon>
        <taxon>Clostridia</taxon>
        <taxon>Eubacteriales</taxon>
        <taxon>Desulfitobacteriaceae</taxon>
        <taxon>Syntrophobotulus</taxon>
    </lineage>
</organism>
<dbReference type="HOGENOM" id="CLU_715570_0_0_9"/>
<name>F0SV58_SYNGF</name>
<keyword evidence="2" id="KW-1185">Reference proteome</keyword>
<reference evidence="1 2" key="1">
    <citation type="journal article" date="2011" name="Stand. Genomic Sci.">
        <title>Complete genome sequence of Syntrophobotulus glycolicus type strain (FlGlyR).</title>
        <authorList>
            <person name="Han C."/>
            <person name="Mwirichia R."/>
            <person name="Chertkov O."/>
            <person name="Held B."/>
            <person name="Lapidus A."/>
            <person name="Nolan M."/>
            <person name="Lucas S."/>
            <person name="Hammon N."/>
            <person name="Deshpande S."/>
            <person name="Cheng J.F."/>
            <person name="Tapia R."/>
            <person name="Goodwin L."/>
            <person name="Pitluck S."/>
            <person name="Huntemann M."/>
            <person name="Liolios K."/>
            <person name="Ivanova N."/>
            <person name="Pagani I."/>
            <person name="Mavromatis K."/>
            <person name="Ovchinikova G."/>
            <person name="Pati A."/>
            <person name="Chen A."/>
            <person name="Palaniappan K."/>
            <person name="Land M."/>
            <person name="Hauser L."/>
            <person name="Brambilla E.M."/>
            <person name="Rohde M."/>
            <person name="Spring S."/>
            <person name="Sikorski J."/>
            <person name="Goker M."/>
            <person name="Woyke T."/>
            <person name="Bristow J."/>
            <person name="Eisen J.A."/>
            <person name="Markowitz V."/>
            <person name="Hugenholtz P."/>
            <person name="Kyrpides N.C."/>
            <person name="Klenk H.P."/>
            <person name="Detter J.C."/>
        </authorList>
    </citation>
    <scope>NUCLEOTIDE SEQUENCE [LARGE SCALE GENOMIC DNA]</scope>
    <source>
        <strain evidence="2">DSM 8271 / FlGlyR</strain>
    </source>
</reference>
<dbReference type="eggNOG" id="ENOG5033WPA">
    <property type="taxonomic scope" value="Bacteria"/>
</dbReference>
<dbReference type="SUPFAM" id="SSF82171">
    <property type="entry name" value="DPP6 N-terminal domain-like"/>
    <property type="match status" value="1"/>
</dbReference>
<dbReference type="Proteomes" id="UP000007488">
    <property type="component" value="Chromosome"/>
</dbReference>
<reference evidence="2" key="2">
    <citation type="submission" date="2011-02" db="EMBL/GenBank/DDBJ databases">
        <title>The complete genome of Syntrophobotulus glycolicus DSM 8271.</title>
        <authorList>
            <person name="Lucas S."/>
            <person name="Copeland A."/>
            <person name="Lapidus A."/>
            <person name="Bruce D."/>
            <person name="Goodwin L."/>
            <person name="Pitluck S."/>
            <person name="Kyrpides N."/>
            <person name="Mavromatis K."/>
            <person name="Pagani I."/>
            <person name="Ivanova N."/>
            <person name="Mikhailova N."/>
            <person name="Chertkov O."/>
            <person name="Held B."/>
            <person name="Detter J.C."/>
            <person name="Tapia R."/>
            <person name="Han C."/>
            <person name="Land M."/>
            <person name="Hauser L."/>
            <person name="Markowitz V."/>
            <person name="Cheng J.-F."/>
            <person name="Hugenholtz P."/>
            <person name="Woyke T."/>
            <person name="Wu D."/>
            <person name="Spring S."/>
            <person name="Schroeder M."/>
            <person name="Brambilla E."/>
            <person name="Klenk H.-P."/>
            <person name="Eisen J.A."/>
        </authorList>
    </citation>
    <scope>NUCLEOTIDE SEQUENCE [LARGE SCALE GENOMIC DNA]</scope>
    <source>
        <strain evidence="2">DSM 8271 / FlGlyR</strain>
    </source>
</reference>
<dbReference type="PROSITE" id="PS51257">
    <property type="entry name" value="PROKAR_LIPOPROTEIN"/>
    <property type="match status" value="1"/>
</dbReference>
<evidence type="ECO:0000313" key="2">
    <source>
        <dbReference type="Proteomes" id="UP000007488"/>
    </source>
</evidence>
<evidence type="ECO:0008006" key="3">
    <source>
        <dbReference type="Google" id="ProtNLM"/>
    </source>
</evidence>
<dbReference type="KEGG" id="sgy:Sgly_1242"/>
<dbReference type="EMBL" id="CP002547">
    <property type="protein sequence ID" value="ADY55558.1"/>
    <property type="molecule type" value="Genomic_DNA"/>
</dbReference>
<dbReference type="RefSeq" id="WP_013624428.1">
    <property type="nucleotide sequence ID" value="NC_015172.1"/>
</dbReference>
<dbReference type="AlphaFoldDB" id="F0SV58"/>
<proteinExistence type="predicted"/>
<dbReference type="OrthoDB" id="2601038at2"/>
<sequence length="388" mass="44638">MKKKFYIFIYLASLFFIFGCNHSVEIPSQKSSSDSLSFLNSSSEESEFIINDERKAQIENVSVDFKTSELKNLNKKNNEKPISDLYFLDNDHIIFSAVNGKNNTDDSENCDFYQYNLETDTLILLCPGYTLYHDSYIMVKDINNFSIVTGTSYLKIKDNKKAIQRNVFQEAKTKYQYVNAVFYHEDNDKMLVLENDMITRNSSAYVTDSQFSASQKLPFEDIYRVQWADKDHVLVAYKEKDGKSVLAAYNIEDKNIKITALPSNHYFIDPVPSDHGIIRFLYLDDPRTEMPWGFLDLNKGTIDRIYFESCNPESIMRNGRMAGFSQSSSENNQNNQLFLFDNSTKKIGIRDNLIEYPQAVAVSPDGNRIVFVAGNALGQSKFFINQNL</sequence>
<protein>
    <recommendedName>
        <fullName evidence="3">Lipoprotein</fullName>
    </recommendedName>
</protein>
<accession>F0SV58</accession>
<gene>
    <name evidence="1" type="ordered locus">Sgly_1242</name>
</gene>